<dbReference type="CDD" id="cd06262">
    <property type="entry name" value="metallo-hydrolase-like_MBL-fold"/>
    <property type="match status" value="1"/>
</dbReference>
<sequence length="213" mass="22547">MDIYGFAAGPYQANTYILALNGQALVVDPGLHARVRVESLVAEHGLSLGAIVLTHGHLDHTREAGDLAAAHGVPVYIHSADAPWLDKAPGMPANSRQLFDAEGMLPIADLRDLDGPHLEVCGMSFDLLHAPGHSPGCVIVRGEGFALTGDVVFKGSIGRTDLPGSDPQAMERTLREVVLPLADELALLPGHGATTSMRAERRSNQFLLAVQQG</sequence>
<reference evidence="6 7" key="1">
    <citation type="submission" date="2020-11" db="EMBL/GenBank/DDBJ databases">
        <title>Corynebacterium sp. ZJ-599.</title>
        <authorList>
            <person name="Zhou J."/>
        </authorList>
    </citation>
    <scope>NUCLEOTIDE SEQUENCE [LARGE SCALE GENOMIC DNA]</scope>
    <source>
        <strain evidence="6 7">ZJ-599</strain>
    </source>
</reference>
<keyword evidence="3 6" id="KW-0378">Hydrolase</keyword>
<dbReference type="SMART" id="SM00849">
    <property type="entry name" value="Lactamase_B"/>
    <property type="match status" value="1"/>
</dbReference>
<dbReference type="AlphaFoldDB" id="A0A7T0KCG4"/>
<comment type="cofactor">
    <cofactor evidence="1">
        <name>Zn(2+)</name>
        <dbReference type="ChEBI" id="CHEBI:29105"/>
    </cofactor>
</comment>
<evidence type="ECO:0000313" key="6">
    <source>
        <dbReference type="EMBL" id="QPK78230.1"/>
    </source>
</evidence>
<proteinExistence type="predicted"/>
<evidence type="ECO:0000256" key="1">
    <source>
        <dbReference type="ARBA" id="ARBA00001947"/>
    </source>
</evidence>
<dbReference type="EMBL" id="CP064954">
    <property type="protein sequence ID" value="QPK78230.1"/>
    <property type="molecule type" value="Genomic_DNA"/>
</dbReference>
<organism evidence="6 7">
    <name type="scientific">Corynebacterium lizhenjunii</name>
    <dbReference type="NCBI Taxonomy" id="2709394"/>
    <lineage>
        <taxon>Bacteria</taxon>
        <taxon>Bacillati</taxon>
        <taxon>Actinomycetota</taxon>
        <taxon>Actinomycetes</taxon>
        <taxon>Mycobacteriales</taxon>
        <taxon>Corynebacteriaceae</taxon>
        <taxon>Corynebacterium</taxon>
    </lineage>
</organism>
<evidence type="ECO:0000259" key="5">
    <source>
        <dbReference type="SMART" id="SM00849"/>
    </source>
</evidence>
<dbReference type="Proteomes" id="UP000594681">
    <property type="component" value="Chromosome"/>
</dbReference>
<dbReference type="PANTHER" id="PTHR46233">
    <property type="entry name" value="HYDROXYACYLGLUTATHIONE HYDROLASE GLOC"/>
    <property type="match status" value="1"/>
</dbReference>
<evidence type="ECO:0000313" key="7">
    <source>
        <dbReference type="Proteomes" id="UP000594681"/>
    </source>
</evidence>
<dbReference type="RefSeq" id="WP_165008268.1">
    <property type="nucleotide sequence ID" value="NZ_CP064954.1"/>
</dbReference>
<dbReference type="GO" id="GO:0046872">
    <property type="term" value="F:metal ion binding"/>
    <property type="evidence" value="ECO:0007669"/>
    <property type="project" value="UniProtKB-KW"/>
</dbReference>
<keyword evidence="7" id="KW-1185">Reference proteome</keyword>
<dbReference type="KEGG" id="cliz:G7Y31_06415"/>
<protein>
    <submittedName>
        <fullName evidence="6">MBL fold metallo-hydrolase</fullName>
    </submittedName>
</protein>
<dbReference type="InterPro" id="IPR036866">
    <property type="entry name" value="RibonucZ/Hydroxyglut_hydro"/>
</dbReference>
<accession>A0A7T0KCG4</accession>
<gene>
    <name evidence="6" type="ORF">G7Y31_06415</name>
</gene>
<dbReference type="InterPro" id="IPR001279">
    <property type="entry name" value="Metallo-B-lactamas"/>
</dbReference>
<dbReference type="Pfam" id="PF00753">
    <property type="entry name" value="Lactamase_B"/>
    <property type="match status" value="1"/>
</dbReference>
<evidence type="ECO:0000256" key="2">
    <source>
        <dbReference type="ARBA" id="ARBA00022723"/>
    </source>
</evidence>
<dbReference type="PANTHER" id="PTHR46233:SF3">
    <property type="entry name" value="HYDROXYACYLGLUTATHIONE HYDROLASE GLOC"/>
    <property type="match status" value="1"/>
</dbReference>
<evidence type="ECO:0000256" key="4">
    <source>
        <dbReference type="ARBA" id="ARBA00022833"/>
    </source>
</evidence>
<feature type="domain" description="Metallo-beta-lactamase" evidence="5">
    <location>
        <begin position="12"/>
        <end position="191"/>
    </location>
</feature>
<evidence type="ECO:0000256" key="3">
    <source>
        <dbReference type="ARBA" id="ARBA00022801"/>
    </source>
</evidence>
<dbReference type="InterPro" id="IPR051453">
    <property type="entry name" value="MBL_Glyoxalase_II"/>
</dbReference>
<name>A0A7T0KCG4_9CORY</name>
<keyword evidence="2" id="KW-0479">Metal-binding</keyword>
<keyword evidence="4" id="KW-0862">Zinc</keyword>
<dbReference type="Gene3D" id="3.60.15.10">
    <property type="entry name" value="Ribonuclease Z/Hydroxyacylglutathione hydrolase-like"/>
    <property type="match status" value="1"/>
</dbReference>
<dbReference type="SUPFAM" id="SSF56281">
    <property type="entry name" value="Metallo-hydrolase/oxidoreductase"/>
    <property type="match status" value="1"/>
</dbReference>
<dbReference type="GO" id="GO:0016787">
    <property type="term" value="F:hydrolase activity"/>
    <property type="evidence" value="ECO:0007669"/>
    <property type="project" value="UniProtKB-KW"/>
</dbReference>